<accession>A0A2S5RH42</accession>
<dbReference type="GO" id="GO:0005886">
    <property type="term" value="C:plasma membrane"/>
    <property type="evidence" value="ECO:0007669"/>
    <property type="project" value="UniProtKB-SubCell"/>
</dbReference>
<dbReference type="InterPro" id="IPR035906">
    <property type="entry name" value="MetI-like_sf"/>
</dbReference>
<name>A0A2S5RH42_9MOLU</name>
<evidence type="ECO:0000256" key="3">
    <source>
        <dbReference type="ARBA" id="ARBA00022475"/>
    </source>
</evidence>
<evidence type="ECO:0000256" key="7">
    <source>
        <dbReference type="RuleBase" id="RU363032"/>
    </source>
</evidence>
<organism evidence="9 10">
    <name type="scientific">Mesoplasma corruscae</name>
    <dbReference type="NCBI Taxonomy" id="216874"/>
    <lineage>
        <taxon>Bacteria</taxon>
        <taxon>Bacillati</taxon>
        <taxon>Mycoplasmatota</taxon>
        <taxon>Mollicutes</taxon>
        <taxon>Entomoplasmatales</taxon>
        <taxon>Entomoplasmataceae</taxon>
        <taxon>Mesoplasma</taxon>
    </lineage>
</organism>
<protein>
    <submittedName>
        <fullName evidence="9">sn-glycerol-3-phosphate ABC transporter permease</fullName>
    </submittedName>
</protein>
<dbReference type="CDD" id="cd06261">
    <property type="entry name" value="TM_PBP2"/>
    <property type="match status" value="1"/>
</dbReference>
<feature type="transmembrane region" description="Helical" evidence="7">
    <location>
        <begin position="90"/>
        <end position="111"/>
    </location>
</feature>
<feature type="transmembrane region" description="Helical" evidence="7">
    <location>
        <begin position="168"/>
        <end position="192"/>
    </location>
</feature>
<feature type="transmembrane region" description="Helical" evidence="7">
    <location>
        <begin position="346"/>
        <end position="368"/>
    </location>
</feature>
<evidence type="ECO:0000256" key="2">
    <source>
        <dbReference type="ARBA" id="ARBA00022448"/>
    </source>
</evidence>
<dbReference type="InterPro" id="IPR000515">
    <property type="entry name" value="MetI-like"/>
</dbReference>
<evidence type="ECO:0000313" key="9">
    <source>
        <dbReference type="EMBL" id="PPE06656.1"/>
    </source>
</evidence>
<dbReference type="PROSITE" id="PS50928">
    <property type="entry name" value="ABC_TM1"/>
    <property type="match status" value="1"/>
</dbReference>
<comment type="similarity">
    <text evidence="7">Belongs to the binding-protein-dependent transport system permease family.</text>
</comment>
<proteinExistence type="inferred from homology"/>
<feature type="transmembrane region" description="Helical" evidence="7">
    <location>
        <begin position="234"/>
        <end position="254"/>
    </location>
</feature>
<dbReference type="EMBL" id="PHNF01000001">
    <property type="protein sequence ID" value="PPE06656.1"/>
    <property type="molecule type" value="Genomic_DNA"/>
</dbReference>
<feature type="transmembrane region" description="Helical" evidence="7">
    <location>
        <begin position="35"/>
        <end position="56"/>
    </location>
</feature>
<evidence type="ECO:0000256" key="5">
    <source>
        <dbReference type="ARBA" id="ARBA00022989"/>
    </source>
</evidence>
<feature type="transmembrane region" description="Helical" evidence="7">
    <location>
        <begin position="199"/>
        <end position="222"/>
    </location>
</feature>
<keyword evidence="5 7" id="KW-1133">Transmembrane helix</keyword>
<gene>
    <name evidence="9" type="primary">ugpE</name>
    <name evidence="9" type="ORF">MCORR_v1c02870</name>
</gene>
<dbReference type="OrthoDB" id="9787837at2"/>
<evidence type="ECO:0000256" key="6">
    <source>
        <dbReference type="ARBA" id="ARBA00023136"/>
    </source>
</evidence>
<dbReference type="PANTHER" id="PTHR43744">
    <property type="entry name" value="ABC TRANSPORTER PERMEASE PROTEIN MG189-RELATED-RELATED"/>
    <property type="match status" value="1"/>
</dbReference>
<feature type="domain" description="ABC transmembrane type-1" evidence="8">
    <location>
        <begin position="164"/>
        <end position="363"/>
    </location>
</feature>
<dbReference type="RefSeq" id="WP_104207831.1">
    <property type="nucleotide sequence ID" value="NZ_PHNF01000001.1"/>
</dbReference>
<comment type="caution">
    <text evidence="9">The sequence shown here is derived from an EMBL/GenBank/DDBJ whole genome shotgun (WGS) entry which is preliminary data.</text>
</comment>
<dbReference type="Proteomes" id="UP000239785">
    <property type="component" value="Unassembled WGS sequence"/>
</dbReference>
<evidence type="ECO:0000313" key="10">
    <source>
        <dbReference type="Proteomes" id="UP000239785"/>
    </source>
</evidence>
<dbReference type="Pfam" id="PF00528">
    <property type="entry name" value="BPD_transp_1"/>
    <property type="match status" value="1"/>
</dbReference>
<dbReference type="SUPFAM" id="SSF161098">
    <property type="entry name" value="MetI-like"/>
    <property type="match status" value="1"/>
</dbReference>
<feature type="transmembrane region" description="Helical" evidence="7">
    <location>
        <begin position="274"/>
        <end position="296"/>
    </location>
</feature>
<keyword evidence="4 7" id="KW-0812">Transmembrane</keyword>
<dbReference type="PANTHER" id="PTHR43744:SF12">
    <property type="entry name" value="ABC TRANSPORTER PERMEASE PROTEIN MG189-RELATED"/>
    <property type="match status" value="1"/>
</dbReference>
<evidence type="ECO:0000256" key="1">
    <source>
        <dbReference type="ARBA" id="ARBA00004651"/>
    </source>
</evidence>
<keyword evidence="10" id="KW-1185">Reference proteome</keyword>
<dbReference type="GO" id="GO:0055085">
    <property type="term" value="P:transmembrane transport"/>
    <property type="evidence" value="ECO:0007669"/>
    <property type="project" value="InterPro"/>
</dbReference>
<dbReference type="AlphaFoldDB" id="A0A2S5RH42"/>
<evidence type="ECO:0000259" key="8">
    <source>
        <dbReference type="PROSITE" id="PS50928"/>
    </source>
</evidence>
<keyword evidence="6 7" id="KW-0472">Membrane</keyword>
<sequence>MASQNLSREKYNFQISNYESQIEKKEEKIILSNNWFNAFIMKISLFFFIKFSLKWINFKNFFYLKKVKKLQRNTLRMSGDVWYKNIAPGLLNWTILLVMFVITIFPFYWMLITSFKSYDEVDPTKTTTLWELLWPKSWSLETYKNMFNFIGSVSSDSISFQRFFLNSFFIAILSTLTQLIASIIGGFAIYNWRTKINPLFMMIMFSIMMVPGEAMLLGRYILMVQLNWTNTLMALIIPFIGNVFTIYLMSNAFYSLNSDLKRAAKIDGLSSFQYFLKIALPAISATIITAFIISFIESWNSVLWPVTIMRDNSEWKTIPIMLWKMMQTSGLEPELQIGFNPINLKMAASFIAILPMLVVFVVFNKFIINGLSKRGSSSSKG</sequence>
<reference evidence="9 10" key="1">
    <citation type="submission" date="2017-11" db="EMBL/GenBank/DDBJ databases">
        <title>Genome sequence of Mesoplasma corruscae ELCA-2 (ATCC 49579).</title>
        <authorList>
            <person name="Lo W.-S."/>
            <person name="Kuo C.-H."/>
        </authorList>
    </citation>
    <scope>NUCLEOTIDE SEQUENCE [LARGE SCALE GENOMIC DNA]</scope>
    <source>
        <strain evidence="9 10">ELCA-2</strain>
    </source>
</reference>
<evidence type="ECO:0000256" key="4">
    <source>
        <dbReference type="ARBA" id="ARBA00022692"/>
    </source>
</evidence>
<dbReference type="Gene3D" id="1.10.3720.10">
    <property type="entry name" value="MetI-like"/>
    <property type="match status" value="1"/>
</dbReference>
<keyword evidence="2 7" id="KW-0813">Transport</keyword>
<keyword evidence="3" id="KW-1003">Cell membrane</keyword>
<comment type="subcellular location">
    <subcellularLocation>
        <location evidence="1 7">Cell membrane</location>
        <topology evidence="1 7">Multi-pass membrane protein</topology>
    </subcellularLocation>
</comment>